<sequence>MVSGKVVIKNPTGLHLRPAGLFCKTAMQYKSKITVHKKLRHEEITANAKSVLSVLGACIKSGDEIEIICEGEDEAEALKAMLQLVMDGLGE</sequence>
<evidence type="ECO:0000259" key="4">
    <source>
        <dbReference type="PROSITE" id="PS51350"/>
    </source>
</evidence>
<dbReference type="Gene3D" id="3.30.1340.10">
    <property type="entry name" value="HPr-like"/>
    <property type="match status" value="1"/>
</dbReference>
<keyword evidence="3" id="KW-0598">Phosphotransferase system</keyword>
<comment type="caution">
    <text evidence="5">The sequence shown here is derived from an EMBL/GenBank/DDBJ whole genome shotgun (WGS) entry which is preliminary data.</text>
</comment>
<dbReference type="PROSITE" id="PS51350">
    <property type="entry name" value="PTS_HPR_DOM"/>
    <property type="match status" value="1"/>
</dbReference>
<accession>A0A3E4M0W8</accession>
<dbReference type="CDD" id="cd00367">
    <property type="entry name" value="PTS-HPr_like"/>
    <property type="match status" value="1"/>
</dbReference>
<dbReference type="AlphaFoldDB" id="A0A3E4M0W8"/>
<dbReference type="Pfam" id="PF00381">
    <property type="entry name" value="PTS-HPr"/>
    <property type="match status" value="1"/>
</dbReference>
<gene>
    <name evidence="5" type="ORF">DXD17_00160</name>
</gene>
<dbReference type="PRINTS" id="PR00107">
    <property type="entry name" value="PHOSPHOCPHPR"/>
</dbReference>
<dbReference type="GO" id="GO:0005737">
    <property type="term" value="C:cytoplasm"/>
    <property type="evidence" value="ECO:0007669"/>
    <property type="project" value="UniProtKB-SubCell"/>
</dbReference>
<dbReference type="RefSeq" id="WP_117687494.1">
    <property type="nucleotide sequence ID" value="NZ_DXNI01000142.1"/>
</dbReference>
<dbReference type="InterPro" id="IPR035895">
    <property type="entry name" value="HPr-like_sf"/>
</dbReference>
<dbReference type="GO" id="GO:0009401">
    <property type="term" value="P:phosphoenolpyruvate-dependent sugar phosphotransferase system"/>
    <property type="evidence" value="ECO:0007669"/>
    <property type="project" value="UniProtKB-KW"/>
</dbReference>
<evidence type="ECO:0000313" key="6">
    <source>
        <dbReference type="Proteomes" id="UP000260793"/>
    </source>
</evidence>
<reference evidence="5 6" key="1">
    <citation type="submission" date="2018-08" db="EMBL/GenBank/DDBJ databases">
        <title>A genome reference for cultivated species of the human gut microbiota.</title>
        <authorList>
            <person name="Zou Y."/>
            <person name="Xue W."/>
            <person name="Luo G."/>
        </authorList>
    </citation>
    <scope>NUCLEOTIDE SEQUENCE [LARGE SCALE GENOMIC DNA]</scope>
    <source>
        <strain evidence="5 6">TF11-7</strain>
    </source>
</reference>
<evidence type="ECO:0000313" key="5">
    <source>
        <dbReference type="EMBL" id="RGK42952.1"/>
    </source>
</evidence>
<organism evidence="5 6">
    <name type="scientific">[Ruminococcus] lactaris</name>
    <dbReference type="NCBI Taxonomy" id="46228"/>
    <lineage>
        <taxon>Bacteria</taxon>
        <taxon>Bacillati</taxon>
        <taxon>Bacillota</taxon>
        <taxon>Clostridia</taxon>
        <taxon>Lachnospirales</taxon>
        <taxon>Lachnospiraceae</taxon>
        <taxon>Mediterraneibacter</taxon>
    </lineage>
</organism>
<dbReference type="InterPro" id="IPR050399">
    <property type="entry name" value="HPr"/>
</dbReference>
<evidence type="ECO:0000256" key="1">
    <source>
        <dbReference type="ARBA" id="ARBA00004496"/>
    </source>
</evidence>
<dbReference type="Proteomes" id="UP000260793">
    <property type="component" value="Unassembled WGS sequence"/>
</dbReference>
<dbReference type="SUPFAM" id="SSF55594">
    <property type="entry name" value="HPr-like"/>
    <property type="match status" value="1"/>
</dbReference>
<name>A0A3E4M0W8_9FIRM</name>
<keyword evidence="2" id="KW-0963">Cytoplasm</keyword>
<feature type="domain" description="HPr" evidence="4">
    <location>
        <begin position="1"/>
        <end position="91"/>
    </location>
</feature>
<evidence type="ECO:0000256" key="2">
    <source>
        <dbReference type="ARBA" id="ARBA00022490"/>
    </source>
</evidence>
<dbReference type="NCBIfam" id="TIGR01003">
    <property type="entry name" value="PTS_HPr_family"/>
    <property type="match status" value="1"/>
</dbReference>
<proteinExistence type="predicted"/>
<evidence type="ECO:0000256" key="3">
    <source>
        <dbReference type="ARBA" id="ARBA00022683"/>
    </source>
</evidence>
<comment type="subcellular location">
    <subcellularLocation>
        <location evidence="1">Cytoplasm</location>
    </subcellularLocation>
</comment>
<dbReference type="PANTHER" id="PTHR33705">
    <property type="entry name" value="PHOSPHOCARRIER PROTEIN HPR"/>
    <property type="match status" value="1"/>
</dbReference>
<protein>
    <submittedName>
        <fullName evidence="5">HPr family phosphocarrier protein</fullName>
    </submittedName>
</protein>
<dbReference type="EMBL" id="QSQN01000001">
    <property type="protein sequence ID" value="RGK42952.1"/>
    <property type="molecule type" value="Genomic_DNA"/>
</dbReference>
<dbReference type="PANTHER" id="PTHR33705:SF2">
    <property type="entry name" value="PHOSPHOCARRIER PROTEIN NPR"/>
    <property type="match status" value="1"/>
</dbReference>
<dbReference type="InterPro" id="IPR000032">
    <property type="entry name" value="HPr-like"/>
</dbReference>